<evidence type="ECO:0000313" key="1">
    <source>
        <dbReference type="EMBL" id="KKN06046.1"/>
    </source>
</evidence>
<organism evidence="1">
    <name type="scientific">marine sediment metagenome</name>
    <dbReference type="NCBI Taxonomy" id="412755"/>
    <lineage>
        <taxon>unclassified sequences</taxon>
        <taxon>metagenomes</taxon>
        <taxon>ecological metagenomes</taxon>
    </lineage>
</organism>
<gene>
    <name evidence="1" type="ORF">LCGC14_1081240</name>
</gene>
<dbReference type="AlphaFoldDB" id="A0A0F9PYC5"/>
<reference evidence="1" key="1">
    <citation type="journal article" date="2015" name="Nature">
        <title>Complex archaea that bridge the gap between prokaryotes and eukaryotes.</title>
        <authorList>
            <person name="Spang A."/>
            <person name="Saw J.H."/>
            <person name="Jorgensen S.L."/>
            <person name="Zaremba-Niedzwiedzka K."/>
            <person name="Martijn J."/>
            <person name="Lind A.E."/>
            <person name="van Eijk R."/>
            <person name="Schleper C."/>
            <person name="Guy L."/>
            <person name="Ettema T.J."/>
        </authorList>
    </citation>
    <scope>NUCLEOTIDE SEQUENCE</scope>
</reference>
<name>A0A0F9PYC5_9ZZZZ</name>
<comment type="caution">
    <text evidence="1">The sequence shown here is derived from an EMBL/GenBank/DDBJ whole genome shotgun (WGS) entry which is preliminary data.</text>
</comment>
<dbReference type="EMBL" id="LAZR01004734">
    <property type="protein sequence ID" value="KKN06046.1"/>
    <property type="molecule type" value="Genomic_DNA"/>
</dbReference>
<proteinExistence type="predicted"/>
<sequence length="96" mass="11099">MDKAMAYELGYDCGKNEPNTTNCHFSIFNSLENTESWEQGKQDAKTKTKEHITIGKYTLSSYADKSILISKEDGEAAEYSIKELEERINTFWKEKF</sequence>
<protein>
    <submittedName>
        <fullName evidence="1">Uncharacterized protein</fullName>
    </submittedName>
</protein>
<accession>A0A0F9PYC5</accession>